<keyword evidence="3 7" id="KW-0547">Nucleotide-binding</keyword>
<evidence type="ECO:0000256" key="6">
    <source>
        <dbReference type="ARBA" id="ARBA00023146"/>
    </source>
</evidence>
<dbReference type="GO" id="GO:0006424">
    <property type="term" value="P:glutamyl-tRNA aminoacylation"/>
    <property type="evidence" value="ECO:0007669"/>
    <property type="project" value="TreeGrafter"/>
</dbReference>
<comment type="similarity">
    <text evidence="7">Belongs to the class-I aminoacyl-tRNA synthetase family.</text>
</comment>
<organism evidence="9 10">
    <name type="scientific">Paremcibacter congregatus</name>
    <dbReference type="NCBI Taxonomy" id="2043170"/>
    <lineage>
        <taxon>Bacteria</taxon>
        <taxon>Pseudomonadati</taxon>
        <taxon>Pseudomonadota</taxon>
        <taxon>Alphaproteobacteria</taxon>
        <taxon>Emcibacterales</taxon>
        <taxon>Emcibacteraceae</taxon>
        <taxon>Paremcibacter</taxon>
    </lineage>
</organism>
<evidence type="ECO:0000256" key="7">
    <source>
        <dbReference type="RuleBase" id="RU363037"/>
    </source>
</evidence>
<accession>A0A2G4YQM9</accession>
<keyword evidence="10" id="KW-1185">Reference proteome</keyword>
<dbReference type="SUPFAM" id="SSF52374">
    <property type="entry name" value="Nucleotidylyl transferase"/>
    <property type="match status" value="1"/>
</dbReference>
<keyword evidence="5 7" id="KW-0067">ATP-binding</keyword>
<evidence type="ECO:0000256" key="3">
    <source>
        <dbReference type="ARBA" id="ARBA00022741"/>
    </source>
</evidence>
<dbReference type="InterPro" id="IPR049940">
    <property type="entry name" value="GluQ/Sye"/>
</dbReference>
<keyword evidence="7" id="KW-0648">Protein biosynthesis</keyword>
<evidence type="ECO:0000259" key="8">
    <source>
        <dbReference type="Pfam" id="PF00749"/>
    </source>
</evidence>
<dbReference type="InParanoid" id="A0A2G4YQM9"/>
<dbReference type="EMBL" id="PDEM01000024">
    <property type="protein sequence ID" value="PHZ84633.1"/>
    <property type="molecule type" value="Genomic_DNA"/>
</dbReference>
<evidence type="ECO:0000313" key="9">
    <source>
        <dbReference type="EMBL" id="PHZ84633.1"/>
    </source>
</evidence>
<dbReference type="RefSeq" id="WP_099473762.1">
    <property type="nucleotide sequence ID" value="NZ_CP041025.1"/>
</dbReference>
<name>A0A2G4YQM9_9PROT</name>
<keyword evidence="1 7" id="KW-0436">Ligase</keyword>
<proteinExistence type="inferred from homology"/>
<dbReference type="NCBIfam" id="NF004315">
    <property type="entry name" value="PRK05710.1-4"/>
    <property type="match status" value="1"/>
</dbReference>
<dbReference type="PANTHER" id="PTHR43311:SF1">
    <property type="entry name" value="GLUTAMYL-Q TRNA(ASP) SYNTHETASE"/>
    <property type="match status" value="1"/>
</dbReference>
<dbReference type="OrthoDB" id="9807503at2"/>
<reference evidence="9 10" key="1">
    <citation type="submission" date="2017-10" db="EMBL/GenBank/DDBJ databases">
        <title>Frigbacter circumglobatus gen. nov. sp. nov., isolated from sediment cultured in situ.</title>
        <authorList>
            <person name="Zhao Z."/>
        </authorList>
    </citation>
    <scope>NUCLEOTIDE SEQUENCE [LARGE SCALE GENOMIC DNA]</scope>
    <source>
        <strain evidence="9 10">ZYL</strain>
    </source>
</reference>
<dbReference type="Pfam" id="PF00749">
    <property type="entry name" value="tRNA-synt_1c"/>
    <property type="match status" value="1"/>
</dbReference>
<feature type="domain" description="Glutamyl/glutaminyl-tRNA synthetase class Ib catalytic" evidence="8">
    <location>
        <begin position="13"/>
        <end position="298"/>
    </location>
</feature>
<evidence type="ECO:0000256" key="5">
    <source>
        <dbReference type="ARBA" id="ARBA00022840"/>
    </source>
</evidence>
<sequence>MTQSSPMSPPLSVRTRFAPSPTGHLHLGHAYSAWLNADFAARHGGHFLLRMEDIDGGRCKPEYEQAIYDDLAWLGFHWPTPVRRQSEHLADYQAALDQLDAQGLLYPCFCTRKEIRAEIKNSGYAPHDLAHHSSEGPTYPGTCRHLTPQERQQRHQAGTPFALRLDMTRALARKGTDALTWTDLEAGQQIATPEILQHVLGDAVLARKDIPTSYHLSVVVDDHLQRISHVIRGNDLFLATHLHRLLQHLLGYAPPLYRHHDLLTDENGWRYAKRDNAKSLFQMRTEGQAPEDLMTQITL</sequence>
<dbReference type="GO" id="GO:0005829">
    <property type="term" value="C:cytosol"/>
    <property type="evidence" value="ECO:0007669"/>
    <property type="project" value="TreeGrafter"/>
</dbReference>
<keyword evidence="2" id="KW-0479">Metal-binding</keyword>
<evidence type="ECO:0000313" key="10">
    <source>
        <dbReference type="Proteomes" id="UP000229730"/>
    </source>
</evidence>
<keyword evidence="6 7" id="KW-0030">Aminoacyl-tRNA synthetase</keyword>
<dbReference type="Gene3D" id="3.40.50.620">
    <property type="entry name" value="HUPs"/>
    <property type="match status" value="1"/>
</dbReference>
<dbReference type="PANTHER" id="PTHR43311">
    <property type="entry name" value="GLUTAMATE--TRNA LIGASE"/>
    <property type="match status" value="1"/>
</dbReference>
<dbReference type="InterPro" id="IPR000924">
    <property type="entry name" value="Glu/Gln-tRNA-synth"/>
</dbReference>
<dbReference type="PROSITE" id="PS00178">
    <property type="entry name" value="AA_TRNA_LIGASE_I"/>
    <property type="match status" value="1"/>
</dbReference>
<dbReference type="InterPro" id="IPR020058">
    <property type="entry name" value="Glu/Gln-tRNA-synth_Ib_cat-dom"/>
</dbReference>
<comment type="caution">
    <text evidence="9">The sequence shown here is derived from an EMBL/GenBank/DDBJ whole genome shotgun (WGS) entry which is preliminary data.</text>
</comment>
<dbReference type="Proteomes" id="UP000229730">
    <property type="component" value="Unassembled WGS sequence"/>
</dbReference>
<evidence type="ECO:0000256" key="1">
    <source>
        <dbReference type="ARBA" id="ARBA00022598"/>
    </source>
</evidence>
<dbReference type="PRINTS" id="PR00987">
    <property type="entry name" value="TRNASYNTHGLU"/>
</dbReference>
<dbReference type="GO" id="GO:0005524">
    <property type="term" value="F:ATP binding"/>
    <property type="evidence" value="ECO:0007669"/>
    <property type="project" value="UniProtKB-KW"/>
</dbReference>
<keyword evidence="4" id="KW-0862">Zinc</keyword>
<evidence type="ECO:0000256" key="4">
    <source>
        <dbReference type="ARBA" id="ARBA00022833"/>
    </source>
</evidence>
<dbReference type="AlphaFoldDB" id="A0A2G4YQM9"/>
<gene>
    <name evidence="9" type="ORF">CRD36_10890</name>
</gene>
<dbReference type="InterPro" id="IPR014729">
    <property type="entry name" value="Rossmann-like_a/b/a_fold"/>
</dbReference>
<dbReference type="GO" id="GO:0004818">
    <property type="term" value="F:glutamate-tRNA ligase activity"/>
    <property type="evidence" value="ECO:0007669"/>
    <property type="project" value="TreeGrafter"/>
</dbReference>
<evidence type="ECO:0000256" key="2">
    <source>
        <dbReference type="ARBA" id="ARBA00022723"/>
    </source>
</evidence>
<dbReference type="InterPro" id="IPR001412">
    <property type="entry name" value="aa-tRNA-synth_I_CS"/>
</dbReference>
<protein>
    <submittedName>
        <fullName evidence="9">tRNA glutamyl-Q(34) synthetase GluQRS</fullName>
    </submittedName>
</protein>